<keyword evidence="2" id="KW-1185">Reference proteome</keyword>
<comment type="caution">
    <text evidence="1">The sequence shown here is derived from an EMBL/GenBank/DDBJ whole genome shotgun (WGS) entry which is preliminary data.</text>
</comment>
<gene>
    <name evidence="1" type="ORF">FMOSSE_LOCUS4324</name>
</gene>
<protein>
    <submittedName>
        <fullName evidence="1">3026_t:CDS:1</fullName>
    </submittedName>
</protein>
<dbReference type="Proteomes" id="UP000789375">
    <property type="component" value="Unassembled WGS sequence"/>
</dbReference>
<sequence length="44" mass="4820">MQASSYPTISDVSIINASKIDQYMDIMDSSTLVAAVLDPHTKVY</sequence>
<evidence type="ECO:0000313" key="1">
    <source>
        <dbReference type="EMBL" id="CAG8506790.1"/>
    </source>
</evidence>
<dbReference type="AlphaFoldDB" id="A0A9N8ZSP1"/>
<name>A0A9N8ZSP1_FUNMO</name>
<reference evidence="1" key="1">
    <citation type="submission" date="2021-06" db="EMBL/GenBank/DDBJ databases">
        <authorList>
            <person name="Kallberg Y."/>
            <person name="Tangrot J."/>
            <person name="Rosling A."/>
        </authorList>
    </citation>
    <scope>NUCLEOTIDE SEQUENCE</scope>
    <source>
        <strain evidence="1">87-6 pot B 2015</strain>
    </source>
</reference>
<proteinExistence type="predicted"/>
<organism evidence="1 2">
    <name type="scientific">Funneliformis mosseae</name>
    <name type="common">Endomycorrhizal fungus</name>
    <name type="synonym">Glomus mosseae</name>
    <dbReference type="NCBI Taxonomy" id="27381"/>
    <lineage>
        <taxon>Eukaryota</taxon>
        <taxon>Fungi</taxon>
        <taxon>Fungi incertae sedis</taxon>
        <taxon>Mucoromycota</taxon>
        <taxon>Glomeromycotina</taxon>
        <taxon>Glomeromycetes</taxon>
        <taxon>Glomerales</taxon>
        <taxon>Glomeraceae</taxon>
        <taxon>Funneliformis</taxon>
    </lineage>
</organism>
<dbReference type="EMBL" id="CAJVPP010000721">
    <property type="protein sequence ID" value="CAG8506790.1"/>
    <property type="molecule type" value="Genomic_DNA"/>
</dbReference>
<evidence type="ECO:0000313" key="2">
    <source>
        <dbReference type="Proteomes" id="UP000789375"/>
    </source>
</evidence>
<accession>A0A9N8ZSP1</accession>